<dbReference type="PANTHER" id="PTHR36504:SF1">
    <property type="entry name" value="LIPOPOLYSACCHARIDE EXPORT SYSTEM PROTEIN LPTA"/>
    <property type="match status" value="1"/>
</dbReference>
<evidence type="ECO:0000259" key="3">
    <source>
        <dbReference type="Pfam" id="PF03968"/>
    </source>
</evidence>
<dbReference type="Gene3D" id="2.60.450.10">
    <property type="entry name" value="Lipopolysaccharide (LPS) transport protein A like domain"/>
    <property type="match status" value="1"/>
</dbReference>
<dbReference type="PANTHER" id="PTHR36504">
    <property type="entry name" value="LIPOPOLYSACCHARIDE EXPORT SYSTEM PROTEIN LPTA"/>
    <property type="match status" value="1"/>
</dbReference>
<name>A0A170PNY5_9ZZZZ</name>
<dbReference type="EMBL" id="CZQE01000183">
    <property type="protein sequence ID" value="CUS44826.1"/>
    <property type="molecule type" value="Genomic_DNA"/>
</dbReference>
<proteinExistence type="predicted"/>
<organism evidence="4">
    <name type="scientific">hydrothermal vent metagenome</name>
    <dbReference type="NCBI Taxonomy" id="652676"/>
    <lineage>
        <taxon>unclassified sequences</taxon>
        <taxon>metagenomes</taxon>
        <taxon>ecological metagenomes</taxon>
    </lineage>
</organism>
<accession>A0A170PNY5</accession>
<evidence type="ECO:0000256" key="2">
    <source>
        <dbReference type="SAM" id="MobiDB-lite"/>
    </source>
</evidence>
<dbReference type="GO" id="GO:0009279">
    <property type="term" value="C:cell outer membrane"/>
    <property type="evidence" value="ECO:0007669"/>
    <property type="project" value="TreeGrafter"/>
</dbReference>
<evidence type="ECO:0000313" key="4">
    <source>
        <dbReference type="EMBL" id="CUS44826.1"/>
    </source>
</evidence>
<dbReference type="GO" id="GO:0017089">
    <property type="term" value="F:glycolipid transfer activity"/>
    <property type="evidence" value="ECO:0007669"/>
    <property type="project" value="TreeGrafter"/>
</dbReference>
<feature type="region of interest" description="Disordered" evidence="2">
    <location>
        <begin position="148"/>
        <end position="184"/>
    </location>
</feature>
<evidence type="ECO:0000256" key="1">
    <source>
        <dbReference type="ARBA" id="ARBA00022729"/>
    </source>
</evidence>
<protein>
    <submittedName>
        <fullName evidence="4">COGs COG1934</fullName>
    </submittedName>
</protein>
<dbReference type="InterPro" id="IPR005653">
    <property type="entry name" value="OstA-like_N"/>
</dbReference>
<sequence length="184" mass="19093">MAHSIRLFALTAFFLASGAAAQNRHDSAAPIDFGADHIELQDKANRAILTGNVSVRQAEMTLNSARMTVAYTGQVVDGSPQVSRLDAAGSVVVTRPQQTARSQFAVYDLNRRVITMLGAVSLLQGGNTVNGARLTINLDTGRAVIDGSAVSGGASAPGATTTTRGGRVTGTFSVPKRTQTPPTP</sequence>
<dbReference type="Pfam" id="PF03968">
    <property type="entry name" value="LptD_N"/>
    <property type="match status" value="1"/>
</dbReference>
<dbReference type="InterPro" id="IPR052037">
    <property type="entry name" value="LPS_export_LptA"/>
</dbReference>
<dbReference type="GO" id="GO:0015920">
    <property type="term" value="P:lipopolysaccharide transport"/>
    <property type="evidence" value="ECO:0007669"/>
    <property type="project" value="TreeGrafter"/>
</dbReference>
<feature type="compositionally biased region" description="Low complexity" evidence="2">
    <location>
        <begin position="148"/>
        <end position="171"/>
    </location>
</feature>
<reference evidence="4" key="1">
    <citation type="submission" date="2015-10" db="EMBL/GenBank/DDBJ databases">
        <authorList>
            <person name="Gilbert D.G."/>
        </authorList>
    </citation>
    <scope>NUCLEOTIDE SEQUENCE</scope>
</reference>
<dbReference type="GO" id="GO:0030288">
    <property type="term" value="C:outer membrane-bounded periplasmic space"/>
    <property type="evidence" value="ECO:0007669"/>
    <property type="project" value="TreeGrafter"/>
</dbReference>
<feature type="domain" description="Organic solvent tolerance-like N-terminal" evidence="3">
    <location>
        <begin position="35"/>
        <end position="141"/>
    </location>
</feature>
<dbReference type="AlphaFoldDB" id="A0A170PNY5"/>
<keyword evidence="1" id="KW-0732">Signal</keyword>
<gene>
    <name evidence="4" type="ORF">MGWOODY_Smn2615</name>
</gene>